<organism evidence="1 2">
    <name type="scientific">Yoonia phaeophyticola</name>
    <dbReference type="NCBI Taxonomy" id="3137369"/>
    <lineage>
        <taxon>Bacteria</taxon>
        <taxon>Pseudomonadati</taxon>
        <taxon>Pseudomonadota</taxon>
        <taxon>Alphaproteobacteria</taxon>
        <taxon>Rhodobacterales</taxon>
        <taxon>Paracoccaceae</taxon>
        <taxon>Yoonia</taxon>
    </lineage>
</organism>
<dbReference type="EMBL" id="CP150951">
    <property type="protein sequence ID" value="WZC50336.1"/>
    <property type="molecule type" value="Genomic_DNA"/>
</dbReference>
<evidence type="ECO:0000313" key="2">
    <source>
        <dbReference type="Proteomes" id="UP001440612"/>
    </source>
</evidence>
<accession>A0ABZ2VA80</accession>
<keyword evidence="2" id="KW-1185">Reference proteome</keyword>
<evidence type="ECO:0000313" key="1">
    <source>
        <dbReference type="EMBL" id="WZC50336.1"/>
    </source>
</evidence>
<reference evidence="2" key="1">
    <citation type="submission" date="2024-04" db="EMBL/GenBank/DDBJ databases">
        <title>Phylogenomic analyses of a clade within the roseobacter group suggest taxonomic reassignments of species of the genera Aestuariivita, Citreicella, Loktanella, Nautella, Pelagibaca, Ruegeria, Thalassobius, Thiobacimonas and Tropicibacter, and the proposal o.</title>
        <authorList>
            <person name="Jeon C.O."/>
        </authorList>
    </citation>
    <scope>NUCLEOTIDE SEQUENCE [LARGE SCALE GENOMIC DNA]</scope>
    <source>
        <strain evidence="2">BS5-3</strain>
    </source>
</reference>
<proteinExistence type="predicted"/>
<dbReference type="Proteomes" id="UP001440612">
    <property type="component" value="Chromosome"/>
</dbReference>
<gene>
    <name evidence="1" type="ORF">AABB29_06775</name>
</gene>
<dbReference type="RefSeq" id="WP_341368438.1">
    <property type="nucleotide sequence ID" value="NZ_CP150951.2"/>
</dbReference>
<protein>
    <submittedName>
        <fullName evidence="1">Uncharacterized protein</fullName>
    </submittedName>
</protein>
<name>A0ABZ2VA80_9RHOB</name>
<sequence>MARLVRNGMVAAKRHSGWWASINSAKDLREMTDSTGIDFWTQHPPKLCGGTAR</sequence>